<evidence type="ECO:0000313" key="2">
    <source>
        <dbReference type="Proteomes" id="UP001652621"/>
    </source>
</evidence>
<evidence type="ECO:0000313" key="3">
    <source>
        <dbReference type="RefSeq" id="XP_058982879.1"/>
    </source>
</evidence>
<keyword evidence="2" id="KW-1185">Reference proteome</keyword>
<accession>A0ABM3VAS1</accession>
<feature type="region of interest" description="Disordered" evidence="1">
    <location>
        <begin position="387"/>
        <end position="412"/>
    </location>
</feature>
<dbReference type="GeneID" id="101887934"/>
<proteinExistence type="predicted"/>
<gene>
    <name evidence="3" type="primary">LOC101887934</name>
</gene>
<evidence type="ECO:0000256" key="1">
    <source>
        <dbReference type="SAM" id="MobiDB-lite"/>
    </source>
</evidence>
<feature type="region of interest" description="Disordered" evidence="1">
    <location>
        <begin position="1"/>
        <end position="23"/>
    </location>
</feature>
<organism evidence="2 3">
    <name type="scientific">Musca domestica</name>
    <name type="common">House fly</name>
    <dbReference type="NCBI Taxonomy" id="7370"/>
    <lineage>
        <taxon>Eukaryota</taxon>
        <taxon>Metazoa</taxon>
        <taxon>Ecdysozoa</taxon>
        <taxon>Arthropoda</taxon>
        <taxon>Hexapoda</taxon>
        <taxon>Insecta</taxon>
        <taxon>Pterygota</taxon>
        <taxon>Neoptera</taxon>
        <taxon>Endopterygota</taxon>
        <taxon>Diptera</taxon>
        <taxon>Brachycera</taxon>
        <taxon>Muscomorpha</taxon>
        <taxon>Muscoidea</taxon>
        <taxon>Muscidae</taxon>
        <taxon>Musca</taxon>
    </lineage>
</organism>
<protein>
    <submittedName>
        <fullName evidence="3">Uncharacterized protein LOC101887934 isoform X1</fullName>
    </submittedName>
</protein>
<name>A0ABM3VAS1_MUSDO</name>
<sequence length="1800" mass="206780">MDLKKRRSSLRKYIPKDDENGASAVTPRLKRRISFSGKRLVREFHVEKEPKTWDNSYEVSDHINVEEMDGKVPEFENAANPNIQNPQKSTFSRPEELFGENCDESTQNVNDNTLKYLINKPLSNNTLCIENSVDITLFENERQYFSKPKKNVSHCNLSNSNQSNINSFSLYENEFFELPNLRCKVYGERTIDFMDDLKDLRVGKEANSTEKKIDLPQEEDILEPRSDVNQPEMTTNCSLSDSNLNSKKEIFPVKVGLNNSCKTVDEMDITIQKDMNEQSSNIFWDTKKGNMFPVKVTLPDCCTTLGEMDITTQNDLNFDKENMNPANTTDVDTAKSREHLNARKLYQLKPTTSDTSYMDIDNQLTTKTNTRIAKSSEDFSRMIDSMSLSQESNENCADSQRDIDEDGLTSCPNKEIHVSQRNKGSGSTDMDEDISPIKTPITRHMTSTKKLLDNCGPPKLVVRKICTPLMSHSKNIVGLEARLLERYHNKQGKEPTPDKCTDHVSTTIDAAVKPKGLDNSLNFSISNTKNMSLSSESSSSLLIPSEYKTYNLKQLNDDIEGGKIQLFSKTPTTDGKTKYSNLENRKFNKNRKTLFFDDNIDMDATTSEEKIDIFESNACRFTVNQNISANPRISLYEDKFLDNTSFLTNAKLDDTASRNNTKRELYNMHDIDMFEETQREAAKQLEKTSYDQNNAEIESFFPYHKLAEIHDNVNITEFCTEDTNQNHEPLHTIVCNNDILDNRETEKIYNDVESDAKKIVKIRVDEENFQPQKAQYDSKSITKPSNERKTIFGSFDMDIEYTDSAVFQKITENEISCYYGVGQKTHNAIYISQLDPSDKLRPKIDMENQKLSRQTIYCVNDMELENYEGDTNLETKRSYGGVQNDNLFLEPDDMVLEKSINRSHVIEEPGTKKTLEREFETSTTTCLNDDTKGPLEICEQNTCSNLIDKATSSENYSRNQKKTRRTRILNESIDFEPSENGRLVANKTLAERYTKNITDTRILDESINVIFHEKDANENANSRTKGDNMVHNDTMNEMSANNELDVSDNVEKSLDKKSICCRPAHLKIIPKNDYVNESIMEYHGMDLDNSINILVGNISPNDGEPKENTYTHNICNLDKDFSELRREEEGPHNATNISEKELHPKKIYTCNEECEDNGELLINEVEDITSPEAVIKESACGKRVLVKCYVTPKVLPLKLRKIPPEPQSDDVVPMTPPHHSITEFLAYEQTANSSIHNECTHKRLPIHLTPLSSNAKKRQTVLFTEGENDSEQRNYYAKFNESINDSHKDLNIHHIKESSPPLYGDDSVEMLTSDIMKSGDMKDDVENTSESIQEIRKAAFNRRTKSNMKFLEPIHSGETYKCTESFIFDGKSISIHDISECFSSNKKSVGESLDVHKEICLETMKGINFQNCYINLTCDNTLANIDQTTFSLVKTISDDDDDDNEFEEKTIERSKDYKSNSFTKVNVTNTCRKCKNCQQSIQSESVDIVDDTFHLPKMQPIPTLDLNRLKRLRCRPHILDVNSLWQRVSLDRTVVNTNDLSTSDSQIECSIIIEPIKRYVMSNKIKKKHLNVPYVDAVVERKSAASRICELSRQKFSRWIIDRQLEEKCILMFAHRKLVTLAIMFTYEELDPFGMEIQLKTVEVTKNMVPRETWKPIDFVLEFHLKLCLPFNLLTFCGKGNENGIMEIMQKIDTICNQIINLGVRLQQIVYTHGASIIRDQHRTYVYKVVRRIVSRSHQYPLVEKIEFKIELLNLKKLSYKDITMPSLHKFSESIHSLPNGVEFLNIFLNNPLMYLNMNE</sequence>
<reference evidence="3" key="1">
    <citation type="submission" date="2025-08" db="UniProtKB">
        <authorList>
            <consortium name="RefSeq"/>
        </authorList>
    </citation>
    <scope>IDENTIFICATION</scope>
    <source>
        <strain evidence="3">Aabys</strain>
        <tissue evidence="3">Whole body</tissue>
    </source>
</reference>
<dbReference type="Proteomes" id="UP001652621">
    <property type="component" value="Unplaced"/>
</dbReference>
<feature type="compositionally biased region" description="Polar residues" evidence="1">
    <location>
        <begin position="387"/>
        <end position="398"/>
    </location>
</feature>
<dbReference type="RefSeq" id="XP_058982879.1">
    <property type="nucleotide sequence ID" value="XM_059126896.1"/>
</dbReference>
<feature type="compositionally biased region" description="Basic residues" evidence="1">
    <location>
        <begin position="1"/>
        <end position="10"/>
    </location>
</feature>